<protein>
    <submittedName>
        <fullName evidence="2">Uncharacterized protein</fullName>
    </submittedName>
</protein>
<reference evidence="2" key="1">
    <citation type="submission" date="2022-11" db="EMBL/GenBank/DDBJ databases">
        <title>Centuries of genome instability and evolution in soft-shell clam transmissible cancer (bioRxiv).</title>
        <authorList>
            <person name="Hart S.F.M."/>
            <person name="Yonemitsu M.A."/>
            <person name="Giersch R.M."/>
            <person name="Beal B.F."/>
            <person name="Arriagada G."/>
            <person name="Davis B.W."/>
            <person name="Ostrander E.A."/>
            <person name="Goff S.P."/>
            <person name="Metzger M.J."/>
        </authorList>
    </citation>
    <scope>NUCLEOTIDE SEQUENCE</scope>
    <source>
        <strain evidence="2">MELC-2E11</strain>
        <tissue evidence="2">Siphon/mantle</tissue>
    </source>
</reference>
<feature type="compositionally biased region" description="Low complexity" evidence="1">
    <location>
        <begin position="149"/>
        <end position="178"/>
    </location>
</feature>
<feature type="compositionally biased region" description="Basic residues" evidence="1">
    <location>
        <begin position="429"/>
        <end position="438"/>
    </location>
</feature>
<sequence length="450" mass="48703">MRRAKMRTTKQASASPGSPGWMSAKDMFKSPKSPSPVASRTRRTSVYQPRGAVNSNPFDFRRPPGLKSPPGVKTRATRRSSIYQRRGGQLVSPPKTRTRRTSMYVGNKNKSEQAEFFSKVWATPVRKPEPIQELTDAKVSVRGSPNKSVTPAKKQAKTPKSATKSTSKSQNTSKVTKTPIEIKEPVPSPVKLRAKKTPGKSVSQASSAKPPMPKKNSPGSKSSSKKKTPPKMKLAVITSTPTKSLEDITGKSFYGTPGETPIQNRRTDEVFIFSAIKSAKKSAKKAQFSTPPSTPVKESVQKMPTTKTPAVNKITSDKKTPAVKRKRNSTGGESVPVAKKSRQSPAVTPTEKRLIKSARRTAKSPSGTPAEKRVVKSAKKTAKSPPETPAEKRVVKSAKNTAKSPPETPAEKRVVKSAKSPSETPAVKRVVKSAKKTAKSPPETPAEKRV</sequence>
<feature type="non-terminal residue" evidence="2">
    <location>
        <position position="450"/>
    </location>
</feature>
<keyword evidence="3" id="KW-1185">Reference proteome</keyword>
<proteinExistence type="predicted"/>
<evidence type="ECO:0000256" key="1">
    <source>
        <dbReference type="SAM" id="MobiDB-lite"/>
    </source>
</evidence>
<evidence type="ECO:0000313" key="2">
    <source>
        <dbReference type="EMBL" id="WAR21451.1"/>
    </source>
</evidence>
<feature type="region of interest" description="Disordered" evidence="1">
    <location>
        <begin position="122"/>
        <end position="266"/>
    </location>
</feature>
<gene>
    <name evidence="2" type="ORF">MAR_015425</name>
</gene>
<accession>A0ABY7FKI0</accession>
<evidence type="ECO:0000313" key="3">
    <source>
        <dbReference type="Proteomes" id="UP001164746"/>
    </source>
</evidence>
<name>A0ABY7FKI0_MYAAR</name>
<dbReference type="Proteomes" id="UP001164746">
    <property type="component" value="Chromosome 12"/>
</dbReference>
<dbReference type="EMBL" id="CP111023">
    <property type="protein sequence ID" value="WAR21451.1"/>
    <property type="molecule type" value="Genomic_DNA"/>
</dbReference>
<feature type="region of interest" description="Disordered" evidence="1">
    <location>
        <begin position="1"/>
        <end position="109"/>
    </location>
</feature>
<organism evidence="2 3">
    <name type="scientific">Mya arenaria</name>
    <name type="common">Soft-shell clam</name>
    <dbReference type="NCBI Taxonomy" id="6604"/>
    <lineage>
        <taxon>Eukaryota</taxon>
        <taxon>Metazoa</taxon>
        <taxon>Spiralia</taxon>
        <taxon>Lophotrochozoa</taxon>
        <taxon>Mollusca</taxon>
        <taxon>Bivalvia</taxon>
        <taxon>Autobranchia</taxon>
        <taxon>Heteroconchia</taxon>
        <taxon>Euheterodonta</taxon>
        <taxon>Imparidentia</taxon>
        <taxon>Neoheterodontei</taxon>
        <taxon>Myida</taxon>
        <taxon>Myoidea</taxon>
        <taxon>Myidae</taxon>
        <taxon>Mya</taxon>
    </lineage>
</organism>
<feature type="region of interest" description="Disordered" evidence="1">
    <location>
        <begin position="281"/>
        <end position="450"/>
    </location>
</feature>